<keyword evidence="3" id="KW-1185">Reference proteome</keyword>
<evidence type="ECO:0000313" key="3">
    <source>
        <dbReference type="Proteomes" id="UP000315295"/>
    </source>
</evidence>
<name>A0A540NMU0_MALBA</name>
<protein>
    <recommendedName>
        <fullName evidence="1">Reverse transcriptase Ty1/copia-type domain-containing protein</fullName>
    </recommendedName>
</protein>
<comment type="caution">
    <text evidence="2">The sequence shown here is derived from an EMBL/GenBank/DDBJ whole genome shotgun (WGS) entry which is preliminary data.</text>
</comment>
<dbReference type="AlphaFoldDB" id="A0A540NMU0"/>
<dbReference type="STRING" id="106549.A0A540NMU0"/>
<sequence length="173" mass="19762">MITRLKSGVLQRKDYSGYCASVSMPPGSSLSSDDDIVFSGFTAILDIHESSEPTHYKQAVTYVHWRNAMQEEFEALQKQGTWELVPVPQNRNVIGSKWVYKLKKDQDGKVSRYKARLVAQGFSQEHGLEYDETFSPVVRHTTVRLVLSLAAMNKWDLRQLDVKNAFLHGELQE</sequence>
<evidence type="ECO:0000259" key="1">
    <source>
        <dbReference type="Pfam" id="PF07727"/>
    </source>
</evidence>
<dbReference type="SUPFAM" id="SSF56672">
    <property type="entry name" value="DNA/RNA polymerases"/>
    <property type="match status" value="1"/>
</dbReference>
<dbReference type="Proteomes" id="UP000315295">
    <property type="component" value="Unassembled WGS sequence"/>
</dbReference>
<reference evidence="2 3" key="1">
    <citation type="journal article" date="2019" name="G3 (Bethesda)">
        <title>Sequencing of a Wild Apple (Malus baccata) Genome Unravels the Differences Between Cultivated and Wild Apple Species Regarding Disease Resistance and Cold Tolerance.</title>
        <authorList>
            <person name="Chen X."/>
        </authorList>
    </citation>
    <scope>NUCLEOTIDE SEQUENCE [LARGE SCALE GENOMIC DNA]</scope>
    <source>
        <strain evidence="3">cv. Shandingzi</strain>
        <tissue evidence="2">Leaves</tissue>
    </source>
</reference>
<feature type="domain" description="Reverse transcriptase Ty1/copia-type" evidence="1">
    <location>
        <begin position="81"/>
        <end position="173"/>
    </location>
</feature>
<evidence type="ECO:0000313" key="2">
    <source>
        <dbReference type="EMBL" id="TQE12334.1"/>
    </source>
</evidence>
<proteinExistence type="predicted"/>
<dbReference type="InterPro" id="IPR013103">
    <property type="entry name" value="RVT_2"/>
</dbReference>
<organism evidence="2 3">
    <name type="scientific">Malus baccata</name>
    <name type="common">Siberian crab apple</name>
    <name type="synonym">Pyrus baccata</name>
    <dbReference type="NCBI Taxonomy" id="106549"/>
    <lineage>
        <taxon>Eukaryota</taxon>
        <taxon>Viridiplantae</taxon>
        <taxon>Streptophyta</taxon>
        <taxon>Embryophyta</taxon>
        <taxon>Tracheophyta</taxon>
        <taxon>Spermatophyta</taxon>
        <taxon>Magnoliopsida</taxon>
        <taxon>eudicotyledons</taxon>
        <taxon>Gunneridae</taxon>
        <taxon>Pentapetalae</taxon>
        <taxon>rosids</taxon>
        <taxon>fabids</taxon>
        <taxon>Rosales</taxon>
        <taxon>Rosaceae</taxon>
        <taxon>Amygdaloideae</taxon>
        <taxon>Maleae</taxon>
        <taxon>Malus</taxon>
    </lineage>
</organism>
<dbReference type="InterPro" id="IPR043502">
    <property type="entry name" value="DNA/RNA_pol_sf"/>
</dbReference>
<dbReference type="Pfam" id="PF07727">
    <property type="entry name" value="RVT_2"/>
    <property type="match status" value="1"/>
</dbReference>
<gene>
    <name evidence="2" type="ORF">C1H46_001987</name>
</gene>
<accession>A0A540NMU0</accession>
<dbReference type="EMBL" id="VIEB01000020">
    <property type="protein sequence ID" value="TQE12334.1"/>
    <property type="molecule type" value="Genomic_DNA"/>
</dbReference>